<dbReference type="EMBL" id="BSUM01000001">
    <property type="protein sequence ID" value="GMA31410.1"/>
    <property type="molecule type" value="Genomic_DNA"/>
</dbReference>
<gene>
    <name evidence="8" type="ORF">GCM10025875_14020</name>
</gene>
<organism evidence="8 9">
    <name type="scientific">Litorihabitans aurantiacus</name>
    <dbReference type="NCBI Taxonomy" id="1930061"/>
    <lineage>
        <taxon>Bacteria</taxon>
        <taxon>Bacillati</taxon>
        <taxon>Actinomycetota</taxon>
        <taxon>Actinomycetes</taxon>
        <taxon>Micrococcales</taxon>
        <taxon>Beutenbergiaceae</taxon>
        <taxon>Litorihabitans</taxon>
    </lineage>
</organism>
<dbReference type="Proteomes" id="UP001157161">
    <property type="component" value="Unassembled WGS sequence"/>
</dbReference>
<dbReference type="SUPFAM" id="SSF53807">
    <property type="entry name" value="Helical backbone' metal receptor"/>
    <property type="match status" value="1"/>
</dbReference>
<sequence length="346" mass="36084">MSRRSLTARLFTTATAGLAALALTACGSSGADTSDPADTTAASSDAAAGADDGAGATTVTITDNHGEVEVPVAPERVVALDNHVFETLDAWDVPLVAAPKTIMGDVWPAYTDDAQVLDVGSHREPNLEAIIEAQPDLIIGGYRFSDSYDDIKAQNPGAVIIELNPRDGEDPQAEMIRQVEILGQIFEREDEAAAIVADYETSIETAADAYNGTDTVIGLITSGGEIAYSAPVTGRSIGVLFPTLGLTPAIEQAAEDTSHGDDISVEAIAAANPDWLVVLDRDGSGVGEGEYTSAQDLITGSEALAGVTAVAQDQVVYLDPDFYLTEDIQAYTALYEQIGEAFAAAR</sequence>
<comment type="caution">
    <text evidence="8">The sequence shown here is derived from an EMBL/GenBank/DDBJ whole genome shotgun (WGS) entry which is preliminary data.</text>
</comment>
<evidence type="ECO:0000256" key="4">
    <source>
        <dbReference type="ARBA" id="ARBA00022729"/>
    </source>
</evidence>
<evidence type="ECO:0000256" key="3">
    <source>
        <dbReference type="ARBA" id="ARBA00022448"/>
    </source>
</evidence>
<feature type="signal peptide" evidence="6">
    <location>
        <begin position="1"/>
        <end position="31"/>
    </location>
</feature>
<evidence type="ECO:0000256" key="6">
    <source>
        <dbReference type="SAM" id="SignalP"/>
    </source>
</evidence>
<feature type="domain" description="Fe/B12 periplasmic-binding" evidence="7">
    <location>
        <begin position="76"/>
        <end position="346"/>
    </location>
</feature>
<evidence type="ECO:0000259" key="7">
    <source>
        <dbReference type="PROSITE" id="PS50983"/>
    </source>
</evidence>
<evidence type="ECO:0000256" key="1">
    <source>
        <dbReference type="ARBA" id="ARBA00004196"/>
    </source>
</evidence>
<comment type="subcellular location">
    <subcellularLocation>
        <location evidence="1">Cell envelope</location>
    </subcellularLocation>
</comment>
<proteinExistence type="inferred from homology"/>
<accession>A0AA37XDY5</accession>
<evidence type="ECO:0000313" key="9">
    <source>
        <dbReference type="Proteomes" id="UP001157161"/>
    </source>
</evidence>
<reference evidence="8" key="2">
    <citation type="submission" date="2023-02" db="EMBL/GenBank/DDBJ databases">
        <authorList>
            <person name="Sun Q."/>
            <person name="Mori K."/>
        </authorList>
    </citation>
    <scope>NUCLEOTIDE SEQUENCE</scope>
    <source>
        <strain evidence="8">NBRC 112290</strain>
    </source>
</reference>
<dbReference type="GO" id="GO:0030288">
    <property type="term" value="C:outer membrane-bounded periplasmic space"/>
    <property type="evidence" value="ECO:0007669"/>
    <property type="project" value="TreeGrafter"/>
</dbReference>
<keyword evidence="4 6" id="KW-0732">Signal</keyword>
<dbReference type="InterPro" id="IPR051313">
    <property type="entry name" value="Bact_iron-sidero_bind"/>
</dbReference>
<keyword evidence="9" id="KW-1185">Reference proteome</keyword>
<evidence type="ECO:0000313" key="8">
    <source>
        <dbReference type="EMBL" id="GMA31410.1"/>
    </source>
</evidence>
<dbReference type="RefSeq" id="WP_284250242.1">
    <property type="nucleotide sequence ID" value="NZ_BSUM01000001.1"/>
</dbReference>
<protein>
    <submittedName>
        <fullName evidence="8">Iron ABC transporter substrate-binding protein</fullName>
    </submittedName>
</protein>
<dbReference type="PANTHER" id="PTHR30532:SF28">
    <property type="entry name" value="PETROBACTIN-BINDING PROTEIN YCLQ"/>
    <property type="match status" value="1"/>
</dbReference>
<evidence type="ECO:0000256" key="2">
    <source>
        <dbReference type="ARBA" id="ARBA00008814"/>
    </source>
</evidence>
<comment type="similarity">
    <text evidence="2">Belongs to the bacterial solute-binding protein 8 family.</text>
</comment>
<name>A0AA37XDY5_9MICO</name>
<dbReference type="AlphaFoldDB" id="A0AA37XDY5"/>
<dbReference type="PANTHER" id="PTHR30532">
    <property type="entry name" value="IRON III DICITRATE-BINDING PERIPLASMIC PROTEIN"/>
    <property type="match status" value="1"/>
</dbReference>
<dbReference type="PROSITE" id="PS50983">
    <property type="entry name" value="FE_B12_PBP"/>
    <property type="match status" value="1"/>
</dbReference>
<dbReference type="Gene3D" id="3.40.50.1980">
    <property type="entry name" value="Nitrogenase molybdenum iron protein domain"/>
    <property type="match status" value="2"/>
</dbReference>
<feature type="chain" id="PRO_5041435958" evidence="6">
    <location>
        <begin position="32"/>
        <end position="346"/>
    </location>
</feature>
<keyword evidence="3" id="KW-0813">Transport</keyword>
<reference evidence="8" key="1">
    <citation type="journal article" date="2014" name="Int. J. Syst. Evol. Microbiol.">
        <title>Complete genome sequence of Corynebacterium casei LMG S-19264T (=DSM 44701T), isolated from a smear-ripened cheese.</title>
        <authorList>
            <consortium name="US DOE Joint Genome Institute (JGI-PGF)"/>
            <person name="Walter F."/>
            <person name="Albersmeier A."/>
            <person name="Kalinowski J."/>
            <person name="Ruckert C."/>
        </authorList>
    </citation>
    <scope>NUCLEOTIDE SEQUENCE</scope>
    <source>
        <strain evidence="8">NBRC 112290</strain>
    </source>
</reference>
<evidence type="ECO:0000256" key="5">
    <source>
        <dbReference type="SAM" id="MobiDB-lite"/>
    </source>
</evidence>
<feature type="region of interest" description="Disordered" evidence="5">
    <location>
        <begin position="29"/>
        <end position="58"/>
    </location>
</feature>
<dbReference type="Pfam" id="PF01497">
    <property type="entry name" value="Peripla_BP_2"/>
    <property type="match status" value="1"/>
</dbReference>
<dbReference type="GO" id="GO:1901678">
    <property type="term" value="P:iron coordination entity transport"/>
    <property type="evidence" value="ECO:0007669"/>
    <property type="project" value="UniProtKB-ARBA"/>
</dbReference>
<dbReference type="InterPro" id="IPR002491">
    <property type="entry name" value="ABC_transptr_periplasmic_BD"/>
</dbReference>
<dbReference type="PROSITE" id="PS51257">
    <property type="entry name" value="PROKAR_LIPOPROTEIN"/>
    <property type="match status" value="1"/>
</dbReference>